<proteinExistence type="predicted"/>
<dbReference type="KEGG" id="ery:CP97_04550"/>
<organism evidence="2 3">
    <name type="scientific">Aurantiacibacter atlanticus</name>
    <dbReference type="NCBI Taxonomy" id="1648404"/>
    <lineage>
        <taxon>Bacteria</taxon>
        <taxon>Pseudomonadati</taxon>
        <taxon>Pseudomonadota</taxon>
        <taxon>Alphaproteobacteria</taxon>
        <taxon>Sphingomonadales</taxon>
        <taxon>Erythrobacteraceae</taxon>
        <taxon>Aurantiacibacter</taxon>
    </lineage>
</organism>
<reference evidence="2 3" key="1">
    <citation type="journal article" date="2015" name="Int. J. Syst. Evol. Microbiol.">
        <title>Erythrobacter atlanticus sp. nov., a bacterium from ocean sediment able to degrade polycyclic aromatic hydrocarbons.</title>
        <authorList>
            <person name="Zhuang L."/>
            <person name="Liu Y."/>
            <person name="Wang L."/>
            <person name="Wang W."/>
            <person name="Shao Z."/>
        </authorList>
    </citation>
    <scope>NUCLEOTIDE SEQUENCE [LARGE SCALE GENOMIC DNA]</scope>
    <source>
        <strain evidence="3">s21-N3</strain>
    </source>
</reference>
<evidence type="ECO:0000256" key="1">
    <source>
        <dbReference type="SAM" id="MobiDB-lite"/>
    </source>
</evidence>
<protein>
    <submittedName>
        <fullName evidence="2">Uncharacterized protein</fullName>
    </submittedName>
</protein>
<keyword evidence="3" id="KW-1185">Reference proteome</keyword>
<reference evidence="3" key="2">
    <citation type="submission" date="2015-04" db="EMBL/GenBank/DDBJ databases">
        <title>The complete genome sequence of Erythrobacter sp. s21-N3.</title>
        <authorList>
            <person name="Zhuang L."/>
            <person name="Liu Y."/>
            <person name="Shao Z."/>
        </authorList>
    </citation>
    <scope>NUCLEOTIDE SEQUENCE [LARGE SCALE GENOMIC DNA]</scope>
    <source>
        <strain evidence="3">s21-N3</strain>
    </source>
</reference>
<dbReference type="Proteomes" id="UP000059113">
    <property type="component" value="Chromosome"/>
</dbReference>
<evidence type="ECO:0000313" key="2">
    <source>
        <dbReference type="EMBL" id="AKQ41456.2"/>
    </source>
</evidence>
<name>A0A0H4VF35_9SPHN</name>
<feature type="region of interest" description="Disordered" evidence="1">
    <location>
        <begin position="104"/>
        <end position="125"/>
    </location>
</feature>
<dbReference type="STRING" id="1648404.CP97_04550"/>
<dbReference type="EMBL" id="CP011310">
    <property type="protein sequence ID" value="AKQ41456.2"/>
    <property type="molecule type" value="Genomic_DNA"/>
</dbReference>
<evidence type="ECO:0000313" key="3">
    <source>
        <dbReference type="Proteomes" id="UP000059113"/>
    </source>
</evidence>
<dbReference type="AlphaFoldDB" id="A0A0H4VF35"/>
<sequence>MREVEKRQAAVKAAQAQDMHGKLLALQDRSSDIAASYSARRDAGDGTALGLQLQFTAGLEGIRGNTADEALRAKHSYRAAVSHLRLAGRRFEITDENLSIHQREEKMRVQSREATSLARKLKRPS</sequence>
<accession>A0A0H4VF35</accession>
<gene>
    <name evidence="2" type="ORF">CP97_04550</name>
</gene>